<dbReference type="Pfam" id="PF01553">
    <property type="entry name" value="Acyltransferase"/>
    <property type="match status" value="1"/>
</dbReference>
<dbReference type="AlphaFoldDB" id="A0AAV3TYT5"/>
<feature type="transmembrane region" description="Helical" evidence="4">
    <location>
        <begin position="328"/>
        <end position="350"/>
    </location>
</feature>
<dbReference type="InterPro" id="IPR045851">
    <property type="entry name" value="AMP-bd_C_sf"/>
</dbReference>
<dbReference type="Gene3D" id="3.30.300.30">
    <property type="match status" value="1"/>
</dbReference>
<dbReference type="SUPFAM" id="SSF56801">
    <property type="entry name" value="Acetyl-CoA synthetase-like"/>
    <property type="match status" value="1"/>
</dbReference>
<dbReference type="InterPro" id="IPR042099">
    <property type="entry name" value="ANL_N_sf"/>
</dbReference>
<reference evidence="7" key="1">
    <citation type="journal article" date="2019" name="Int. J. Syst. Evol. Microbiol.">
        <title>The Global Catalogue of Microorganisms (GCM) 10K type strain sequencing project: providing services to taxonomists for standard genome sequencing and annotation.</title>
        <authorList>
            <consortium name="The Broad Institute Genomics Platform"/>
            <consortium name="The Broad Institute Genome Sequencing Center for Infectious Disease"/>
            <person name="Wu L."/>
            <person name="Ma J."/>
        </authorList>
    </citation>
    <scope>NUCLEOTIDE SEQUENCE [LARGE SCALE GENOMIC DNA]</scope>
    <source>
        <strain evidence="7">JCM 19134</strain>
    </source>
</reference>
<feature type="transmembrane region" description="Helical" evidence="4">
    <location>
        <begin position="272"/>
        <end position="292"/>
    </location>
</feature>
<dbReference type="EMBL" id="BAABLX010000007">
    <property type="protein sequence ID" value="GAA4933463.1"/>
    <property type="molecule type" value="Genomic_DNA"/>
</dbReference>
<dbReference type="InterPro" id="IPR011701">
    <property type="entry name" value="MFS"/>
</dbReference>
<keyword evidence="3 4" id="KW-0472">Membrane</keyword>
<dbReference type="InterPro" id="IPR000873">
    <property type="entry name" value="AMP-dep_synth/lig_dom"/>
</dbReference>
<gene>
    <name evidence="6" type="ORF">GCM10025791_07660</name>
</gene>
<keyword evidence="7" id="KW-1185">Reference proteome</keyword>
<dbReference type="PANTHER" id="PTHR43767">
    <property type="entry name" value="LONG-CHAIN-FATTY-ACID--COA LIGASE"/>
    <property type="match status" value="1"/>
</dbReference>
<dbReference type="InterPro" id="IPR036259">
    <property type="entry name" value="MFS_trans_sf"/>
</dbReference>
<dbReference type="GO" id="GO:0022857">
    <property type="term" value="F:transmembrane transporter activity"/>
    <property type="evidence" value="ECO:0007669"/>
    <property type="project" value="InterPro"/>
</dbReference>
<dbReference type="InterPro" id="IPR050237">
    <property type="entry name" value="ATP-dep_AMP-bd_enzyme"/>
</dbReference>
<name>A0AAV3TYT5_9ALTE</name>
<evidence type="ECO:0000256" key="4">
    <source>
        <dbReference type="SAM" id="Phobius"/>
    </source>
</evidence>
<protein>
    <submittedName>
        <fullName evidence="6">Acyl-[ACP]--phospholipid O-acyltransferase</fullName>
    </submittedName>
</protein>
<dbReference type="SMART" id="SM00563">
    <property type="entry name" value="PlsC"/>
    <property type="match status" value="1"/>
</dbReference>
<dbReference type="PROSITE" id="PS00455">
    <property type="entry name" value="AMP_BINDING"/>
    <property type="match status" value="1"/>
</dbReference>
<dbReference type="NCBIfam" id="NF006386">
    <property type="entry name" value="PRK08633.1"/>
    <property type="match status" value="1"/>
</dbReference>
<dbReference type="Pfam" id="PF07690">
    <property type="entry name" value="MFS_1"/>
    <property type="match status" value="1"/>
</dbReference>
<keyword evidence="2 4" id="KW-1133">Transmembrane helix</keyword>
<dbReference type="InterPro" id="IPR002123">
    <property type="entry name" value="Plipid/glycerol_acylTrfase"/>
</dbReference>
<feature type="transmembrane region" description="Helical" evidence="4">
    <location>
        <begin position="237"/>
        <end position="260"/>
    </location>
</feature>
<dbReference type="Gene3D" id="1.20.1250.20">
    <property type="entry name" value="MFS general substrate transporter like domains"/>
    <property type="match status" value="1"/>
</dbReference>
<dbReference type="SUPFAM" id="SSF69593">
    <property type="entry name" value="Glycerol-3-phosphate (1)-acyltransferase"/>
    <property type="match status" value="1"/>
</dbReference>
<dbReference type="RefSeq" id="WP_345417320.1">
    <property type="nucleotide sequence ID" value="NZ_AP031496.1"/>
</dbReference>
<keyword evidence="1 4" id="KW-0812">Transmembrane</keyword>
<dbReference type="GO" id="GO:0016746">
    <property type="term" value="F:acyltransferase activity"/>
    <property type="evidence" value="ECO:0007669"/>
    <property type="project" value="InterPro"/>
</dbReference>
<dbReference type="PANTHER" id="PTHR43767:SF10">
    <property type="entry name" value="SURFACTIN SYNTHASE SUBUNIT 1"/>
    <property type="match status" value="1"/>
</dbReference>
<comment type="caution">
    <text evidence="6">The sequence shown here is derived from an EMBL/GenBank/DDBJ whole genome shotgun (WGS) entry which is preliminary data.</text>
</comment>
<feature type="domain" description="Phospholipid/glycerol acyltransferase" evidence="5">
    <location>
        <begin position="446"/>
        <end position="560"/>
    </location>
</feature>
<feature type="transmembrane region" description="Helical" evidence="4">
    <location>
        <begin position="45"/>
        <end position="66"/>
    </location>
</feature>
<evidence type="ECO:0000313" key="7">
    <source>
        <dbReference type="Proteomes" id="UP001409585"/>
    </source>
</evidence>
<organism evidence="6 7">
    <name type="scientific">Halioxenophilus aromaticivorans</name>
    <dbReference type="NCBI Taxonomy" id="1306992"/>
    <lineage>
        <taxon>Bacteria</taxon>
        <taxon>Pseudomonadati</taxon>
        <taxon>Pseudomonadota</taxon>
        <taxon>Gammaproteobacteria</taxon>
        <taxon>Alteromonadales</taxon>
        <taxon>Alteromonadaceae</taxon>
        <taxon>Halioxenophilus</taxon>
    </lineage>
</organism>
<accession>A0AAV3TYT5</accession>
<evidence type="ECO:0000256" key="3">
    <source>
        <dbReference type="ARBA" id="ARBA00023136"/>
    </source>
</evidence>
<proteinExistence type="predicted"/>
<feature type="transmembrane region" description="Helical" evidence="4">
    <location>
        <begin position="78"/>
        <end position="97"/>
    </location>
</feature>
<evidence type="ECO:0000259" key="5">
    <source>
        <dbReference type="SMART" id="SM00563"/>
    </source>
</evidence>
<feature type="transmembrane region" description="Helical" evidence="4">
    <location>
        <begin position="7"/>
        <end position="25"/>
    </location>
</feature>
<feature type="transmembrane region" description="Helical" evidence="4">
    <location>
        <begin position="304"/>
        <end position="322"/>
    </location>
</feature>
<feature type="transmembrane region" description="Helical" evidence="4">
    <location>
        <begin position="394"/>
        <end position="411"/>
    </location>
</feature>
<dbReference type="InterPro" id="IPR020845">
    <property type="entry name" value="AMP-binding_CS"/>
</dbReference>
<sequence>MQSLRKLTGFMPYLLVVFLNAFVDLGHKVTIQNTILKVWDDRSQVIFTAIINGLILLPFILLFTPAGFLSDRFAKHKVIRWGAASVVVATVLITLAYYQGWFWLAFALTLMLSIQSAIYSPAKLGLIREMVHDDQLAGANGVVQATSIAAILAGTLVFSGLFEMFYEPRANTASSTLQMVYPLGFALVGLSALELLLSFRLPTVSKDDTSKVFDRRAYVRGQYLANNLSAIRSHKPIWLSIVGLSVFMALSQVMLAAFPAHAKVVLQDSNALLIQGLLATTGIGIVLGSLLAGRLSKAHLELGWIPLSAAGITAGLAVLPLLANPWAIGVLFCFIGLCGGLFIVPLNALIQYTAKEDQLGTVLAGNNWVQNLFMLSFLGLTVAFAWFGFRSTQLFYFLTAVAAVGFCYTVVQLPHSLARLVAGAILKHRYQVSVSGFDHLPRRGGVLLLGNHISWIDWALVQVACPRAVRFVMIRDIYQVWYLKPILKFFGAIPISPGNSKASLAQVAELLRQGEVVCIFPEGTISRNGQLAQFKRGFERACETLAEQDAVIVPFYLRGLWGSKLSRSRSEKLRANTSTEAKRNIIVAFGQPLAIHTTAEQLKQKVFELSIDAWENYTTTLDPVPLAWLKQAKSRPLAKSVYESNGGAYSNVKMVAASTLLAGKVRQFTQQSNVGVLLPTSAPGIIANLAVMLSGKCAVNLNYTTGNTVIESALNNAAIDCILTSKLFLQKLKAKGIDVQPNLMSANLVYLEDVMKAPSKARWLWQFTCALALPAKALVRVFGRPMGIDQPAQILFSSGSEGTPKGIVLSHRNLMGNIKQISDVLNTQGQDKMVACLPLFHSFGLTVNSLLPMVEGIAAICHPDPTDVFATAKAIAKYQGTILCGTASFLRLYTRNKKVEPLMLDSLRVVVAGAEKLTPEVRQGFELKFKKVIYEGYGATETTPVASVNIPDGIDPRSWRVQEGNKIGSVGLPLPGTCFRIVDPETRQPLPAGEAGMILIAGGQVMQGYLNNPEKTNQVIIEQDGRCWYVTGDKGVLDGDGFLTIIDRYSRFAKIGGEMVSLARVEEAVKTVMPGNEPECVAVNIADDKKGEKIIALVAGVAEVDSFKQQLIDVGVNPLVIPARFYCVESIPKLGSGKLNLAAAKLMAREFTDS</sequence>
<dbReference type="SUPFAM" id="SSF103473">
    <property type="entry name" value="MFS general substrate transporter"/>
    <property type="match status" value="1"/>
</dbReference>
<evidence type="ECO:0000256" key="2">
    <source>
        <dbReference type="ARBA" id="ARBA00022989"/>
    </source>
</evidence>
<dbReference type="Proteomes" id="UP001409585">
    <property type="component" value="Unassembled WGS sequence"/>
</dbReference>
<dbReference type="Pfam" id="PF00501">
    <property type="entry name" value="AMP-binding"/>
    <property type="match status" value="1"/>
</dbReference>
<evidence type="ECO:0000313" key="6">
    <source>
        <dbReference type="EMBL" id="GAA4933463.1"/>
    </source>
</evidence>
<feature type="transmembrane region" description="Helical" evidence="4">
    <location>
        <begin position="178"/>
        <end position="197"/>
    </location>
</feature>
<dbReference type="CDD" id="cd07989">
    <property type="entry name" value="LPLAT_AGPAT-like"/>
    <property type="match status" value="1"/>
</dbReference>
<feature type="transmembrane region" description="Helical" evidence="4">
    <location>
        <begin position="142"/>
        <end position="166"/>
    </location>
</feature>
<dbReference type="CDD" id="cd06173">
    <property type="entry name" value="MFS_MefA_like"/>
    <property type="match status" value="1"/>
</dbReference>
<dbReference type="Gene3D" id="3.40.50.12780">
    <property type="entry name" value="N-terminal domain of ligase-like"/>
    <property type="match status" value="1"/>
</dbReference>
<evidence type="ECO:0000256" key="1">
    <source>
        <dbReference type="ARBA" id="ARBA00022692"/>
    </source>
</evidence>
<feature type="transmembrane region" description="Helical" evidence="4">
    <location>
        <begin position="371"/>
        <end position="388"/>
    </location>
</feature>